<comment type="similarity">
    <text evidence="2">Belongs to the peptidase M13 family.</text>
</comment>
<dbReference type="Proteomes" id="UP000184232">
    <property type="component" value="Unassembled WGS sequence"/>
</dbReference>
<evidence type="ECO:0000256" key="5">
    <source>
        <dbReference type="ARBA" id="ARBA00022801"/>
    </source>
</evidence>
<dbReference type="InterPro" id="IPR018497">
    <property type="entry name" value="Peptidase_M13_C"/>
</dbReference>
<keyword evidence="11" id="KW-1185">Reference proteome</keyword>
<organism evidence="10 11">
    <name type="scientific">Flavobacterium haoranii</name>
    <dbReference type="NCBI Taxonomy" id="683124"/>
    <lineage>
        <taxon>Bacteria</taxon>
        <taxon>Pseudomonadati</taxon>
        <taxon>Bacteroidota</taxon>
        <taxon>Flavobacteriia</taxon>
        <taxon>Flavobacteriales</taxon>
        <taxon>Flavobacteriaceae</taxon>
        <taxon>Flavobacterium</taxon>
    </lineage>
</organism>
<dbReference type="PANTHER" id="PTHR11733:SF167">
    <property type="entry name" value="FI17812P1-RELATED"/>
    <property type="match status" value="1"/>
</dbReference>
<reference evidence="11" key="1">
    <citation type="submission" date="2016-11" db="EMBL/GenBank/DDBJ databases">
        <authorList>
            <person name="Varghese N."/>
            <person name="Submissions S."/>
        </authorList>
    </citation>
    <scope>NUCLEOTIDE SEQUENCE [LARGE SCALE GENOMIC DNA]</scope>
    <source>
        <strain evidence="11">DSM 22807</strain>
    </source>
</reference>
<sequence length="701" mass="78629">MITFFNQNEMKKNMIKGSLGFLFLLSLLNSCKSNQEVAKTETKKSSPGINTEYMDTSVSPSNDFFRYVNGKWLDKTEIPADRTRWGSFDELRKNTDDDVMAILKEALADKSIDPNSDQGKALSLYKSVLDTITRNKMGISPLKPYLAKIDKIQNAKDLVALTTELEPEASIGFFGSYIYTDAKDSNRNVVYIGNGSLGLPDRDYYVSDAEDTKEKRAKYVAHVTRMLQFLGDSEAQAKTSAEQILALETKMAESMLDRVERRDRRKTYNPMTVAELGKVLPTVNWDNYLTGVGIGKIDSVVVSQPKYLERVEAIFKEGDLASWKAYLRWTLLNDASGVLSTEIADANWDFYGKTLTGAVKQRPAEERALATVNGRLGEALGKLYVAKKFPPEAKAKAQAMIANVMKAFENRIDNLPWMTPSTKENAKLKLNKLTVKIGYPDKWKDYSKLTVTSPENGGTYFENSRQYSLWSHQKNLDKLGKPVDKTEWGMSPQTVNAYFNPSNNEIVFPAAILQPPFYDYKADEAVNYGGIGAVIGHEISHGFDDSGSRYDSNGNLVNWWSDEDLKQFTELGGALAAQYSNLQPLPGIYVDGKFTLGENIGDLGGINAAYDGLQIYLKEKGNPGLIDGYTPDQRFFISWATIWRTKMRDEAIKNQVKTDPHSPGMYRASEPLKNMDAFYNTFGVKEGDGMYVKPADRVKIW</sequence>
<dbReference type="GO" id="GO:0005886">
    <property type="term" value="C:plasma membrane"/>
    <property type="evidence" value="ECO:0007669"/>
    <property type="project" value="TreeGrafter"/>
</dbReference>
<dbReference type="InterPro" id="IPR024079">
    <property type="entry name" value="MetalloPept_cat_dom_sf"/>
</dbReference>
<feature type="domain" description="Peptidase M13 N-terminal" evidence="9">
    <location>
        <begin position="60"/>
        <end position="440"/>
    </location>
</feature>
<dbReference type="Pfam" id="PF01431">
    <property type="entry name" value="Peptidase_M13"/>
    <property type="match status" value="1"/>
</dbReference>
<dbReference type="InterPro" id="IPR042089">
    <property type="entry name" value="Peptidase_M13_dom_2"/>
</dbReference>
<evidence type="ECO:0000259" key="8">
    <source>
        <dbReference type="Pfam" id="PF01431"/>
    </source>
</evidence>
<evidence type="ECO:0000259" key="9">
    <source>
        <dbReference type="Pfam" id="PF05649"/>
    </source>
</evidence>
<dbReference type="InterPro" id="IPR008753">
    <property type="entry name" value="Peptidase_M13_N"/>
</dbReference>
<evidence type="ECO:0000256" key="3">
    <source>
        <dbReference type="ARBA" id="ARBA00022670"/>
    </source>
</evidence>
<dbReference type="EMBL" id="FQZH01000001">
    <property type="protein sequence ID" value="SHI92136.1"/>
    <property type="molecule type" value="Genomic_DNA"/>
</dbReference>
<dbReference type="GO" id="GO:0004222">
    <property type="term" value="F:metalloendopeptidase activity"/>
    <property type="evidence" value="ECO:0007669"/>
    <property type="project" value="InterPro"/>
</dbReference>
<evidence type="ECO:0000313" key="10">
    <source>
        <dbReference type="EMBL" id="SHI92136.1"/>
    </source>
</evidence>
<dbReference type="SUPFAM" id="SSF55486">
    <property type="entry name" value="Metalloproteases ('zincins'), catalytic domain"/>
    <property type="match status" value="1"/>
</dbReference>
<feature type="domain" description="Peptidase M13 C-terminal" evidence="8">
    <location>
        <begin position="496"/>
        <end position="698"/>
    </location>
</feature>
<dbReference type="Pfam" id="PF05649">
    <property type="entry name" value="Peptidase_M13_N"/>
    <property type="match status" value="1"/>
</dbReference>
<dbReference type="Gene3D" id="1.10.1380.10">
    <property type="entry name" value="Neutral endopeptidase , domain2"/>
    <property type="match status" value="1"/>
</dbReference>
<dbReference type="PROSITE" id="PS51885">
    <property type="entry name" value="NEPRILYSIN"/>
    <property type="match status" value="1"/>
</dbReference>
<dbReference type="CDD" id="cd08662">
    <property type="entry name" value="M13"/>
    <property type="match status" value="1"/>
</dbReference>
<evidence type="ECO:0000313" key="11">
    <source>
        <dbReference type="Proteomes" id="UP000184232"/>
    </source>
</evidence>
<dbReference type="PRINTS" id="PR00786">
    <property type="entry name" value="NEPRILYSIN"/>
</dbReference>
<keyword evidence="7" id="KW-0482">Metalloprotease</keyword>
<dbReference type="GO" id="GO:0046872">
    <property type="term" value="F:metal ion binding"/>
    <property type="evidence" value="ECO:0007669"/>
    <property type="project" value="UniProtKB-KW"/>
</dbReference>
<dbReference type="PANTHER" id="PTHR11733">
    <property type="entry name" value="ZINC METALLOPROTEASE FAMILY M13 NEPRILYSIN-RELATED"/>
    <property type="match status" value="1"/>
</dbReference>
<keyword evidence="3" id="KW-0645">Protease</keyword>
<keyword evidence="4" id="KW-0479">Metal-binding</keyword>
<dbReference type="GO" id="GO:0016485">
    <property type="term" value="P:protein processing"/>
    <property type="evidence" value="ECO:0007669"/>
    <property type="project" value="TreeGrafter"/>
</dbReference>
<evidence type="ECO:0000256" key="4">
    <source>
        <dbReference type="ARBA" id="ARBA00022723"/>
    </source>
</evidence>
<keyword evidence="6" id="KW-0862">Zinc</keyword>
<dbReference type="Gene3D" id="3.40.390.10">
    <property type="entry name" value="Collagenase (Catalytic Domain)"/>
    <property type="match status" value="1"/>
</dbReference>
<dbReference type="STRING" id="683124.SAMN05444337_1114"/>
<name>A0A1M6F3B4_9FLAO</name>
<gene>
    <name evidence="10" type="ORF">SAMN05444337_1114</name>
</gene>
<protein>
    <submittedName>
        <fullName evidence="10">Putative endopeptidase</fullName>
    </submittedName>
</protein>
<dbReference type="AlphaFoldDB" id="A0A1M6F3B4"/>
<evidence type="ECO:0000256" key="7">
    <source>
        <dbReference type="ARBA" id="ARBA00023049"/>
    </source>
</evidence>
<comment type="cofactor">
    <cofactor evidence="1">
        <name>Zn(2+)</name>
        <dbReference type="ChEBI" id="CHEBI:29105"/>
    </cofactor>
</comment>
<evidence type="ECO:0000256" key="1">
    <source>
        <dbReference type="ARBA" id="ARBA00001947"/>
    </source>
</evidence>
<dbReference type="InterPro" id="IPR000718">
    <property type="entry name" value="Peptidase_M13"/>
</dbReference>
<proteinExistence type="inferred from homology"/>
<accession>A0A1M6F3B4</accession>
<evidence type="ECO:0000256" key="2">
    <source>
        <dbReference type="ARBA" id="ARBA00007357"/>
    </source>
</evidence>
<evidence type="ECO:0000256" key="6">
    <source>
        <dbReference type="ARBA" id="ARBA00022833"/>
    </source>
</evidence>
<keyword evidence="5" id="KW-0378">Hydrolase</keyword>